<dbReference type="GO" id="GO:0034625">
    <property type="term" value="P:fatty acid elongation, monounsaturated fatty acid"/>
    <property type="evidence" value="ECO:0007669"/>
    <property type="project" value="TreeGrafter"/>
</dbReference>
<keyword evidence="6 10" id="KW-1133">Transmembrane helix</keyword>
<evidence type="ECO:0000256" key="9">
    <source>
        <dbReference type="ARBA" id="ARBA00023160"/>
    </source>
</evidence>
<dbReference type="AlphaFoldDB" id="A0A9J6BW64"/>
<evidence type="ECO:0000313" key="12">
    <source>
        <dbReference type="Proteomes" id="UP001107558"/>
    </source>
</evidence>
<feature type="transmembrane region" description="Helical" evidence="10">
    <location>
        <begin position="118"/>
        <end position="136"/>
    </location>
</feature>
<evidence type="ECO:0000256" key="2">
    <source>
        <dbReference type="ARBA" id="ARBA00022516"/>
    </source>
</evidence>
<feature type="transmembrane region" description="Helical" evidence="10">
    <location>
        <begin position="171"/>
        <end position="190"/>
    </location>
</feature>
<dbReference type="GO" id="GO:0005789">
    <property type="term" value="C:endoplasmic reticulum membrane"/>
    <property type="evidence" value="ECO:0007669"/>
    <property type="project" value="TreeGrafter"/>
</dbReference>
<evidence type="ECO:0000313" key="11">
    <source>
        <dbReference type="EMBL" id="KAG5674177.1"/>
    </source>
</evidence>
<name>A0A9J6BW64_POLVA</name>
<keyword evidence="4 10" id="KW-0812">Transmembrane</keyword>
<dbReference type="PANTHER" id="PTHR11157">
    <property type="entry name" value="FATTY ACID ACYL TRANSFERASE-RELATED"/>
    <property type="match status" value="1"/>
</dbReference>
<evidence type="ECO:0000256" key="4">
    <source>
        <dbReference type="ARBA" id="ARBA00022692"/>
    </source>
</evidence>
<keyword evidence="2 10" id="KW-0444">Lipid biosynthesis</keyword>
<reference evidence="11" key="1">
    <citation type="submission" date="2021-03" db="EMBL/GenBank/DDBJ databases">
        <title>Chromosome level genome of the anhydrobiotic midge Polypedilum vanderplanki.</title>
        <authorList>
            <person name="Yoshida Y."/>
            <person name="Kikawada T."/>
            <person name="Gusev O."/>
        </authorList>
    </citation>
    <scope>NUCLEOTIDE SEQUENCE</scope>
    <source>
        <strain evidence="11">NIAS01</strain>
        <tissue evidence="11">Whole body or cell culture</tissue>
    </source>
</reference>
<proteinExistence type="inferred from homology"/>
<dbReference type="GO" id="GO:0019367">
    <property type="term" value="P:fatty acid elongation, saturated fatty acid"/>
    <property type="evidence" value="ECO:0007669"/>
    <property type="project" value="TreeGrafter"/>
</dbReference>
<evidence type="ECO:0000256" key="5">
    <source>
        <dbReference type="ARBA" id="ARBA00022832"/>
    </source>
</evidence>
<comment type="similarity">
    <text evidence="10">Belongs to the ELO family.</text>
</comment>
<keyword evidence="3 10" id="KW-0808">Transferase</keyword>
<dbReference type="GO" id="GO:0009922">
    <property type="term" value="F:fatty acid elongase activity"/>
    <property type="evidence" value="ECO:0007669"/>
    <property type="project" value="UniProtKB-EC"/>
</dbReference>
<dbReference type="OrthoDB" id="434092at2759"/>
<comment type="subcellular location">
    <subcellularLocation>
        <location evidence="1">Membrane</location>
        <topology evidence="1">Multi-pass membrane protein</topology>
    </subcellularLocation>
</comment>
<feature type="transmembrane region" description="Helical" evidence="10">
    <location>
        <begin position="148"/>
        <end position="165"/>
    </location>
</feature>
<evidence type="ECO:0000256" key="3">
    <source>
        <dbReference type="ARBA" id="ARBA00022679"/>
    </source>
</evidence>
<dbReference type="PANTHER" id="PTHR11157:SF116">
    <property type="entry name" value="ELONGATION OF VERY LONG CHAIN FATTY ACIDS PROTEIN-RELATED"/>
    <property type="match status" value="1"/>
</dbReference>
<comment type="catalytic activity">
    <reaction evidence="10">
        <text>a very-long-chain acyl-CoA + malonyl-CoA + H(+) = a very-long-chain 3-oxoacyl-CoA + CO2 + CoA</text>
        <dbReference type="Rhea" id="RHEA:32727"/>
        <dbReference type="ChEBI" id="CHEBI:15378"/>
        <dbReference type="ChEBI" id="CHEBI:16526"/>
        <dbReference type="ChEBI" id="CHEBI:57287"/>
        <dbReference type="ChEBI" id="CHEBI:57384"/>
        <dbReference type="ChEBI" id="CHEBI:90725"/>
        <dbReference type="ChEBI" id="CHEBI:90736"/>
        <dbReference type="EC" id="2.3.1.199"/>
    </reaction>
</comment>
<evidence type="ECO:0000256" key="7">
    <source>
        <dbReference type="ARBA" id="ARBA00023098"/>
    </source>
</evidence>
<keyword evidence="12" id="KW-1185">Reference proteome</keyword>
<evidence type="ECO:0000256" key="8">
    <source>
        <dbReference type="ARBA" id="ARBA00023136"/>
    </source>
</evidence>
<evidence type="ECO:0000256" key="10">
    <source>
        <dbReference type="RuleBase" id="RU361115"/>
    </source>
</evidence>
<dbReference type="InterPro" id="IPR002076">
    <property type="entry name" value="ELO_fam"/>
</dbReference>
<keyword evidence="8 10" id="KW-0472">Membrane</keyword>
<dbReference type="GO" id="GO:0042761">
    <property type="term" value="P:very long-chain fatty acid biosynthetic process"/>
    <property type="evidence" value="ECO:0007669"/>
    <property type="project" value="TreeGrafter"/>
</dbReference>
<evidence type="ECO:0000256" key="6">
    <source>
        <dbReference type="ARBA" id="ARBA00022989"/>
    </source>
</evidence>
<keyword evidence="7 10" id="KW-0443">Lipid metabolism</keyword>
<feature type="transmembrane region" description="Helical" evidence="10">
    <location>
        <begin position="27"/>
        <end position="47"/>
    </location>
</feature>
<keyword evidence="5 10" id="KW-0276">Fatty acid metabolism</keyword>
<gene>
    <name evidence="11" type="ORF">PVAND_004160</name>
</gene>
<keyword evidence="9 10" id="KW-0275">Fatty acid biosynthesis</keyword>
<sequence>MALVIQKIYDGYKYFFYEIKDERSQDFFLISNPPIPFAMILIGYILMVKYGPIYMKMRKPYDLKYVMMVYNFFQVYFNVTIGIEAVYKILIKGSFNYQCENSDYSNTPRGLLFVRMSYYYFLLKVLDLMDTLFIILKKKDSHLSFLHCYHHFFMALGTYIAVRWVPGGHSTMLGIINSFVHGFMYSYYFLTAFKPELKQSIWWKKHITQIQLIQFAFLLVHYLRGALAVNCTYPKFWLWVMVIQNIFMLSLFGDFYYKAYIKKREKKSQ</sequence>
<feature type="transmembrane region" description="Helical" evidence="10">
    <location>
        <begin position="236"/>
        <end position="257"/>
    </location>
</feature>
<dbReference type="GO" id="GO:0030148">
    <property type="term" value="P:sphingolipid biosynthetic process"/>
    <property type="evidence" value="ECO:0007669"/>
    <property type="project" value="TreeGrafter"/>
</dbReference>
<dbReference type="GO" id="GO:0034626">
    <property type="term" value="P:fatty acid elongation, polyunsaturated fatty acid"/>
    <property type="evidence" value="ECO:0007669"/>
    <property type="project" value="TreeGrafter"/>
</dbReference>
<dbReference type="EC" id="2.3.1.199" evidence="10"/>
<feature type="transmembrane region" description="Helical" evidence="10">
    <location>
        <begin position="68"/>
        <end position="87"/>
    </location>
</feature>
<feature type="transmembrane region" description="Helical" evidence="10">
    <location>
        <begin position="210"/>
        <end position="230"/>
    </location>
</feature>
<dbReference type="Proteomes" id="UP001107558">
    <property type="component" value="Chromosome 3"/>
</dbReference>
<evidence type="ECO:0000256" key="1">
    <source>
        <dbReference type="ARBA" id="ARBA00004141"/>
    </source>
</evidence>
<accession>A0A9J6BW64</accession>
<dbReference type="Pfam" id="PF01151">
    <property type="entry name" value="ELO"/>
    <property type="match status" value="1"/>
</dbReference>
<organism evidence="11 12">
    <name type="scientific">Polypedilum vanderplanki</name>
    <name type="common">Sleeping chironomid midge</name>
    <dbReference type="NCBI Taxonomy" id="319348"/>
    <lineage>
        <taxon>Eukaryota</taxon>
        <taxon>Metazoa</taxon>
        <taxon>Ecdysozoa</taxon>
        <taxon>Arthropoda</taxon>
        <taxon>Hexapoda</taxon>
        <taxon>Insecta</taxon>
        <taxon>Pterygota</taxon>
        <taxon>Neoptera</taxon>
        <taxon>Endopterygota</taxon>
        <taxon>Diptera</taxon>
        <taxon>Nematocera</taxon>
        <taxon>Chironomoidea</taxon>
        <taxon>Chironomidae</taxon>
        <taxon>Chironominae</taxon>
        <taxon>Polypedilum</taxon>
        <taxon>Polypedilum</taxon>
    </lineage>
</organism>
<comment type="caution">
    <text evidence="11">The sequence shown here is derived from an EMBL/GenBank/DDBJ whole genome shotgun (WGS) entry which is preliminary data.</text>
</comment>
<dbReference type="EMBL" id="JADBJN010000003">
    <property type="protein sequence ID" value="KAG5674177.1"/>
    <property type="molecule type" value="Genomic_DNA"/>
</dbReference>
<protein>
    <recommendedName>
        <fullName evidence="10">Elongation of very long chain fatty acids protein</fullName>
        <ecNumber evidence="10">2.3.1.199</ecNumber>
    </recommendedName>
    <alternativeName>
        <fullName evidence="10">Very-long-chain 3-oxoacyl-CoA synthase</fullName>
    </alternativeName>
</protein>